<gene>
    <name evidence="2" type="ORF">SAMN04487894_102169</name>
</gene>
<dbReference type="PROSITE" id="PS51257">
    <property type="entry name" value="PROKAR_LIPOPROTEIN"/>
    <property type="match status" value="1"/>
</dbReference>
<organism evidence="2 3">
    <name type="scientific">Niabella drilacis (strain DSM 25811 / CCM 8410 / CCUG 62505 / LMG 26954 / E90)</name>
    <dbReference type="NCBI Taxonomy" id="1285928"/>
    <lineage>
        <taxon>Bacteria</taxon>
        <taxon>Pseudomonadati</taxon>
        <taxon>Bacteroidota</taxon>
        <taxon>Chitinophagia</taxon>
        <taxon>Chitinophagales</taxon>
        <taxon>Chitinophagaceae</taxon>
        <taxon>Niabella</taxon>
    </lineage>
</organism>
<evidence type="ECO:0000256" key="1">
    <source>
        <dbReference type="SAM" id="MobiDB-lite"/>
    </source>
</evidence>
<dbReference type="STRING" id="1285928.SAMN04487894_102169"/>
<proteinExistence type="predicted"/>
<dbReference type="Gene3D" id="3.40.50.1820">
    <property type="entry name" value="alpha/beta hydrolase"/>
    <property type="match status" value="1"/>
</dbReference>
<keyword evidence="3" id="KW-1185">Reference proteome</keyword>
<dbReference type="Proteomes" id="UP000198757">
    <property type="component" value="Unassembled WGS sequence"/>
</dbReference>
<dbReference type="InterPro" id="IPR029058">
    <property type="entry name" value="AB_hydrolase_fold"/>
</dbReference>
<accession>A0A1G6L0L6</accession>
<name>A0A1G6L0L6_NIADE</name>
<dbReference type="AlphaFoldDB" id="A0A1G6L0L6"/>
<evidence type="ECO:0000313" key="3">
    <source>
        <dbReference type="Proteomes" id="UP000198757"/>
    </source>
</evidence>
<evidence type="ECO:0008006" key="4">
    <source>
        <dbReference type="Google" id="ProtNLM"/>
    </source>
</evidence>
<protein>
    <recommendedName>
        <fullName evidence="4">Alpha/beta hydrolase family protein</fullName>
    </recommendedName>
</protein>
<sequence>MNRRFYILQTLLFLSAGCITGQRAIDNKSSNYKRDTLTLLDQSRGRKIPVAFYAPKIKNPKIVIFSHGYGQNKGGDYLAYSYLTAYLASEGYFVASIQHELPTDSLMPLTGVPQIVRRPFWERGVANILFVINELKKNNRQLDFSHIALIGHSNGADMTALFAQQYPGIADKIITLDNRRMALPRTNHPKVYSLRSSDQPADDGVLPSEEEQKKYSITIIKLPRTIHNNMDNKGTLQQHQEITDHILRFLNDR</sequence>
<evidence type="ECO:0000313" key="2">
    <source>
        <dbReference type="EMBL" id="SDC36631.1"/>
    </source>
</evidence>
<feature type="region of interest" description="Disordered" evidence="1">
    <location>
        <begin position="190"/>
        <end position="209"/>
    </location>
</feature>
<dbReference type="EMBL" id="FMZO01000002">
    <property type="protein sequence ID" value="SDC36631.1"/>
    <property type="molecule type" value="Genomic_DNA"/>
</dbReference>
<reference evidence="3" key="1">
    <citation type="submission" date="2016-10" db="EMBL/GenBank/DDBJ databases">
        <authorList>
            <person name="Varghese N."/>
            <person name="Submissions S."/>
        </authorList>
    </citation>
    <scope>NUCLEOTIDE SEQUENCE [LARGE SCALE GENOMIC DNA]</scope>
    <source>
        <strain evidence="3">DSM 25811 / CCM 8410 / LMG 26954 / E90</strain>
    </source>
</reference>
<dbReference type="SUPFAM" id="SSF53474">
    <property type="entry name" value="alpha/beta-Hydrolases"/>
    <property type="match status" value="1"/>
</dbReference>